<evidence type="ECO:0000313" key="7">
    <source>
        <dbReference type="EMBL" id="VFT87074.1"/>
    </source>
</evidence>
<evidence type="ECO:0000256" key="3">
    <source>
        <dbReference type="SAM" id="MobiDB-lite"/>
    </source>
</evidence>
<dbReference type="GO" id="GO:0016491">
    <property type="term" value="F:oxidoreductase activity"/>
    <property type="evidence" value="ECO:0007669"/>
    <property type="project" value="InterPro"/>
</dbReference>
<accession>A0A485KPS2</accession>
<dbReference type="Proteomes" id="UP000332933">
    <property type="component" value="Unassembled WGS sequence"/>
</dbReference>
<dbReference type="GO" id="GO:0046872">
    <property type="term" value="F:metal ion binding"/>
    <property type="evidence" value="ECO:0007669"/>
    <property type="project" value="UniProtKB-KW"/>
</dbReference>
<keyword evidence="8" id="KW-1185">Reference proteome</keyword>
<feature type="domain" description="Tyrosinase copper-binding" evidence="5">
    <location>
        <begin position="135"/>
        <end position="297"/>
    </location>
</feature>
<evidence type="ECO:0000259" key="5">
    <source>
        <dbReference type="Pfam" id="PF00264"/>
    </source>
</evidence>
<dbReference type="PANTHER" id="PTHR11474">
    <property type="entry name" value="TYROSINASE FAMILY MEMBER"/>
    <property type="match status" value="1"/>
</dbReference>
<name>A0A485KPS2_9STRA</name>
<evidence type="ECO:0000256" key="2">
    <source>
        <dbReference type="ARBA" id="ARBA00023008"/>
    </source>
</evidence>
<dbReference type="EMBL" id="VJMH01005190">
    <property type="protein sequence ID" value="KAF0699233.1"/>
    <property type="molecule type" value="Genomic_DNA"/>
</dbReference>
<keyword evidence="1" id="KW-0479">Metal-binding</keyword>
<gene>
    <name evidence="7" type="primary">Aste57867_10198</name>
    <name evidence="6" type="ORF">As57867_010159</name>
    <name evidence="7" type="ORF">ASTE57867_10198</name>
</gene>
<feature type="signal peptide" evidence="4">
    <location>
        <begin position="1"/>
        <end position="17"/>
    </location>
</feature>
<dbReference type="Gene3D" id="1.10.1280.10">
    <property type="entry name" value="Di-copper center containing domain from catechol oxidase"/>
    <property type="match status" value="1"/>
</dbReference>
<evidence type="ECO:0000256" key="4">
    <source>
        <dbReference type="SAM" id="SignalP"/>
    </source>
</evidence>
<keyword evidence="4" id="KW-0732">Signal</keyword>
<feature type="region of interest" description="Disordered" evidence="3">
    <location>
        <begin position="49"/>
        <end position="86"/>
    </location>
</feature>
<sequence>MQRLLGLLLMGTALGNALSPQLVSFVGQSLKLPPAAASIAKDIIAALNDKTPEPTPAPTPQPTPAPTPDPTPALAPTSTPPPAPRERLSWLAMTDSQRGLYISAVQKAMDLGYHYHFTQLVEEPATYSEYYLTTGWAYWNRKYVLAYETMIRSLDPTFANVTVPYWDVFADYAQAQVNATCQTLDCASLLTPNVNSNSLGGYTNALGLLNIDSNMTVGFKATAAPFTHFCESNSSCSHWLPRGNWRRGYPSGFGYFTVANALNIATDFQNFTSFLKATLHNNMHVALGSTMVSNRTMADVLFVPFQCVHSTPSWRARPLTRLCTFFFSATIDMMLQIYINCYVGEFASDIEKQNTSNPYVFIATNPTPTLFTPVTQRLPVSSTQLGTFVDASNHSMLGPFFQQLPTAYWSYVSASTIGPGLSYTYVLSTLLGNLTANTNKCVAVNTWRRRLRQNQVVGTDTIQVPKLPGTPVGVDNQALATSTLTFPMLPSVLQWRNRKQAESFLLWVGNNVQKMVCKAGATMGSGDLCLRLLMYIECEWNAIVMGDDPYVPGTFSGGVGPDAQNPTVRSACTTARASREYQVHATTIQGGTTFMTTLLQQGVANNRNVELQN</sequence>
<protein>
    <submittedName>
        <fullName evidence="7">Aste57867_10198 protein</fullName>
    </submittedName>
</protein>
<evidence type="ECO:0000313" key="8">
    <source>
        <dbReference type="Proteomes" id="UP000332933"/>
    </source>
</evidence>
<dbReference type="AlphaFoldDB" id="A0A485KPS2"/>
<organism evidence="7 8">
    <name type="scientific">Aphanomyces stellatus</name>
    <dbReference type="NCBI Taxonomy" id="120398"/>
    <lineage>
        <taxon>Eukaryota</taxon>
        <taxon>Sar</taxon>
        <taxon>Stramenopiles</taxon>
        <taxon>Oomycota</taxon>
        <taxon>Saprolegniomycetes</taxon>
        <taxon>Saprolegniales</taxon>
        <taxon>Verrucalvaceae</taxon>
        <taxon>Aphanomyces</taxon>
    </lineage>
</organism>
<dbReference type="Pfam" id="PF00264">
    <property type="entry name" value="Tyrosinase"/>
    <property type="match status" value="1"/>
</dbReference>
<feature type="compositionally biased region" description="Pro residues" evidence="3">
    <location>
        <begin position="53"/>
        <end position="83"/>
    </location>
</feature>
<reference evidence="6" key="2">
    <citation type="submission" date="2019-06" db="EMBL/GenBank/DDBJ databases">
        <title>Genomics analysis of Aphanomyces spp. identifies a new class of oomycete effector associated with host adaptation.</title>
        <authorList>
            <person name="Gaulin E."/>
        </authorList>
    </citation>
    <scope>NUCLEOTIDE SEQUENCE</scope>
    <source>
        <strain evidence="6">CBS 578.67</strain>
    </source>
</reference>
<dbReference type="InterPro" id="IPR008922">
    <property type="entry name" value="Di-copper_centre_dom_sf"/>
</dbReference>
<dbReference type="InterPro" id="IPR050316">
    <property type="entry name" value="Tyrosinase/Hemocyanin"/>
</dbReference>
<keyword evidence="2" id="KW-0186">Copper</keyword>
<dbReference type="EMBL" id="CAADRA010005211">
    <property type="protein sequence ID" value="VFT87074.1"/>
    <property type="molecule type" value="Genomic_DNA"/>
</dbReference>
<evidence type="ECO:0000313" key="6">
    <source>
        <dbReference type="EMBL" id="KAF0699233.1"/>
    </source>
</evidence>
<evidence type="ECO:0000256" key="1">
    <source>
        <dbReference type="ARBA" id="ARBA00022723"/>
    </source>
</evidence>
<dbReference type="InterPro" id="IPR002227">
    <property type="entry name" value="Tyrosinase_Cu-bd"/>
</dbReference>
<dbReference type="SUPFAM" id="SSF48056">
    <property type="entry name" value="Di-copper centre-containing domain"/>
    <property type="match status" value="1"/>
</dbReference>
<proteinExistence type="predicted"/>
<reference evidence="7 8" key="1">
    <citation type="submission" date="2019-03" db="EMBL/GenBank/DDBJ databases">
        <authorList>
            <person name="Gaulin E."/>
            <person name="Dumas B."/>
        </authorList>
    </citation>
    <scope>NUCLEOTIDE SEQUENCE [LARGE SCALE GENOMIC DNA]</scope>
    <source>
        <strain evidence="7">CBS 568.67</strain>
    </source>
</reference>
<dbReference type="OrthoDB" id="6132182at2759"/>
<feature type="chain" id="PRO_5033827347" evidence="4">
    <location>
        <begin position="18"/>
        <end position="613"/>
    </location>
</feature>
<dbReference type="PANTHER" id="PTHR11474:SF126">
    <property type="entry name" value="TYROSINASE-LIKE PROTEIN TYR-1-RELATED"/>
    <property type="match status" value="1"/>
</dbReference>